<evidence type="ECO:0000256" key="9">
    <source>
        <dbReference type="ARBA" id="ARBA00022801"/>
    </source>
</evidence>
<dbReference type="eggNOG" id="COG1413">
    <property type="taxonomic scope" value="Bacteria"/>
</dbReference>
<evidence type="ECO:0000313" key="17">
    <source>
        <dbReference type="Proteomes" id="UP000027982"/>
    </source>
</evidence>
<dbReference type="GO" id="GO:0006508">
    <property type="term" value="P:proteolysis"/>
    <property type="evidence" value="ECO:0007669"/>
    <property type="project" value="UniProtKB-KW"/>
</dbReference>
<dbReference type="GO" id="GO:0042277">
    <property type="term" value="F:peptide binding"/>
    <property type="evidence" value="ECO:0007669"/>
    <property type="project" value="TreeGrafter"/>
</dbReference>
<dbReference type="SUPFAM" id="SSF63737">
    <property type="entry name" value="Leukotriene A4 hydrolase N-terminal domain"/>
    <property type="match status" value="1"/>
</dbReference>
<evidence type="ECO:0000256" key="13">
    <source>
        <dbReference type="ARBA" id="ARBA00031533"/>
    </source>
</evidence>
<dbReference type="AlphaFoldDB" id="A0A068NT46"/>
<keyword evidence="7" id="KW-0645">Protease</keyword>
<dbReference type="SUPFAM" id="SSF55486">
    <property type="entry name" value="Metalloproteases ('zincins'), catalytic domain"/>
    <property type="match status" value="1"/>
</dbReference>
<dbReference type="CDD" id="cd09603">
    <property type="entry name" value="M1_APN_like"/>
    <property type="match status" value="1"/>
</dbReference>
<comment type="catalytic activity">
    <reaction evidence="1">
        <text>Release of an N-terminal amino acid, Xaa-|-Yaa- from a peptide, amide or arylamide. Xaa is preferably Ala, but may be most amino acids including Pro (slow action). When a terminal hydrophobic residue is followed by a prolyl residue, the two may be released as an intact Xaa-Pro dipeptide.</text>
        <dbReference type="EC" id="3.4.11.2"/>
    </reaction>
</comment>
<dbReference type="PRINTS" id="PR00756">
    <property type="entry name" value="ALADIPTASE"/>
</dbReference>
<dbReference type="GO" id="GO:0043171">
    <property type="term" value="P:peptide catabolic process"/>
    <property type="evidence" value="ECO:0007669"/>
    <property type="project" value="TreeGrafter"/>
</dbReference>
<dbReference type="Pfam" id="PF01433">
    <property type="entry name" value="Peptidase_M1"/>
    <property type="match status" value="1"/>
</dbReference>
<keyword evidence="6 16" id="KW-0031">Aminopeptidase</keyword>
<dbReference type="GO" id="GO:0005615">
    <property type="term" value="C:extracellular space"/>
    <property type="evidence" value="ECO:0007669"/>
    <property type="project" value="TreeGrafter"/>
</dbReference>
<keyword evidence="11" id="KW-0482">Metalloprotease</keyword>
<accession>A0A068NT46</accession>
<keyword evidence="10" id="KW-0862">Zinc</keyword>
<dbReference type="InterPro" id="IPR050344">
    <property type="entry name" value="Peptidase_M1_aminopeptidases"/>
</dbReference>
<name>A0A068NT46_FIMGI</name>
<organism evidence="16 17">
    <name type="scientific">Fimbriimonas ginsengisoli Gsoil 348</name>
    <dbReference type="NCBI Taxonomy" id="661478"/>
    <lineage>
        <taxon>Bacteria</taxon>
        <taxon>Bacillati</taxon>
        <taxon>Armatimonadota</taxon>
        <taxon>Fimbriimonadia</taxon>
        <taxon>Fimbriimonadales</taxon>
        <taxon>Fimbriimonadaceae</taxon>
        <taxon>Fimbriimonas</taxon>
    </lineage>
</organism>
<evidence type="ECO:0000256" key="8">
    <source>
        <dbReference type="ARBA" id="ARBA00022723"/>
    </source>
</evidence>
<dbReference type="InterPro" id="IPR027268">
    <property type="entry name" value="Peptidase_M4/M1_CTD_sf"/>
</dbReference>
<dbReference type="InterPro" id="IPR001930">
    <property type="entry name" value="Peptidase_M1"/>
</dbReference>
<dbReference type="Gene3D" id="1.10.390.10">
    <property type="entry name" value="Neutral Protease Domain 2"/>
    <property type="match status" value="1"/>
</dbReference>
<dbReference type="PANTHER" id="PTHR11533:SF174">
    <property type="entry name" value="PUROMYCIN-SENSITIVE AMINOPEPTIDASE-RELATED"/>
    <property type="match status" value="1"/>
</dbReference>
<dbReference type="InterPro" id="IPR014782">
    <property type="entry name" value="Peptidase_M1_dom"/>
</dbReference>
<dbReference type="RefSeq" id="WP_025225502.1">
    <property type="nucleotide sequence ID" value="NZ_CP007139.1"/>
</dbReference>
<dbReference type="GO" id="GO:0070006">
    <property type="term" value="F:metalloaminopeptidase activity"/>
    <property type="evidence" value="ECO:0007669"/>
    <property type="project" value="TreeGrafter"/>
</dbReference>
<dbReference type="EMBL" id="CP007139">
    <property type="protein sequence ID" value="AIE85945.1"/>
    <property type="molecule type" value="Genomic_DNA"/>
</dbReference>
<evidence type="ECO:0000256" key="5">
    <source>
        <dbReference type="ARBA" id="ARBA00015611"/>
    </source>
</evidence>
<keyword evidence="8" id="KW-0479">Metal-binding</keyword>
<evidence type="ECO:0000256" key="12">
    <source>
        <dbReference type="ARBA" id="ARBA00029811"/>
    </source>
</evidence>
<evidence type="ECO:0000256" key="6">
    <source>
        <dbReference type="ARBA" id="ARBA00022438"/>
    </source>
</evidence>
<dbReference type="InterPro" id="IPR042097">
    <property type="entry name" value="Aminopeptidase_N-like_N_sf"/>
</dbReference>
<comment type="cofactor">
    <cofactor evidence="2">
        <name>Zn(2+)</name>
        <dbReference type="ChEBI" id="CHEBI:29105"/>
    </cofactor>
</comment>
<feature type="domain" description="Aminopeptidase N-like N-terminal" evidence="15">
    <location>
        <begin position="37"/>
        <end position="214"/>
    </location>
</feature>
<proteinExistence type="inferred from homology"/>
<dbReference type="GO" id="GO:0016285">
    <property type="term" value="F:alanyl aminopeptidase activity"/>
    <property type="evidence" value="ECO:0007669"/>
    <property type="project" value="UniProtKB-EC"/>
</dbReference>
<evidence type="ECO:0000256" key="1">
    <source>
        <dbReference type="ARBA" id="ARBA00000098"/>
    </source>
</evidence>
<dbReference type="PANTHER" id="PTHR11533">
    <property type="entry name" value="PROTEASE M1 ZINC METALLOPROTEASE"/>
    <property type="match status" value="1"/>
</dbReference>
<dbReference type="KEGG" id="fgi:OP10G_2577"/>
<evidence type="ECO:0000259" key="15">
    <source>
        <dbReference type="Pfam" id="PF17900"/>
    </source>
</evidence>
<dbReference type="GO" id="GO:0016020">
    <property type="term" value="C:membrane"/>
    <property type="evidence" value="ECO:0007669"/>
    <property type="project" value="TreeGrafter"/>
</dbReference>
<dbReference type="GO" id="GO:0005737">
    <property type="term" value="C:cytoplasm"/>
    <property type="evidence" value="ECO:0007669"/>
    <property type="project" value="TreeGrafter"/>
</dbReference>
<sequence length="705" mass="78752">MPLFLPLLMGQAQNPFAPPVASMHYALDRTCDLTHLAINLDVDYPNRVFTGHAVNFLTPLRNGISEVRLMAGPVLQISRLTVDGQPAKYRREGRNLFISTPGLKKGKPFQIAIDYSAKNSRAQPFGGMGGFHWINTREGQPATRVGFWTQGETEFNSDWAPTWDYPNDLTTSEETCTVQADWNVIGNGTLVSNTVKGNRRTYHWKMTQPHATYLLTLVGGPLDIKRDKWQGVDLWYVVPRGEAKYIDDTFGHTKDMLTFFSDSLGVKYAWPKYAQNFMYDFGGGMENVSATTLGEGSITEARAGYFTADSLLSHEMAHQWFGDLVTCKDWGDTWLNESFASFMEAFYTEHSRNVGAYVAEMDDNMASYFAEARRYKRPLSTKMYPNGDAMFDSHTYPKGAVILHTLRRFLGDENFLAVLNLYLRTWRHTPVESAQLRRAMTEATGINVEPFWAQWIEKPGHPVLDYTWKQEGGKTLLTVKQTQNTADGTPVYDIPAKAGVISGGVMTRYPVHLSKVEETFELPVTGTVQAVVLDPDHDFLREIPNLHWSPAELPAILAASPSGSDRTTAMRRMLSDSPSDATVQAVVAAVRADNGPFPSIRTIAPLAGLERADLRPLFTELLGHPNFGRRAEAVLALGRLPQDQDTTRRLRELVNPQAPIQVVTNAIQVLAKWDAIGNADVFKKALLIPSRFDRIKRAAQNALDG</sequence>
<gene>
    <name evidence="16" type="ORF">OP10G_2577</name>
</gene>
<evidence type="ECO:0000259" key="14">
    <source>
        <dbReference type="Pfam" id="PF01433"/>
    </source>
</evidence>
<keyword evidence="17" id="KW-1185">Reference proteome</keyword>
<dbReference type="Pfam" id="PF17900">
    <property type="entry name" value="Peptidase_M1_N"/>
    <property type="match status" value="1"/>
</dbReference>
<evidence type="ECO:0000256" key="11">
    <source>
        <dbReference type="ARBA" id="ARBA00023049"/>
    </source>
</evidence>
<dbReference type="EC" id="3.4.11.2" evidence="4"/>
<dbReference type="STRING" id="661478.OP10G_2577"/>
<dbReference type="Gene3D" id="2.60.40.1730">
    <property type="entry name" value="tricorn interacting facor f3 domain"/>
    <property type="match status" value="1"/>
</dbReference>
<evidence type="ECO:0000256" key="2">
    <source>
        <dbReference type="ARBA" id="ARBA00001947"/>
    </source>
</evidence>
<dbReference type="GO" id="GO:0008270">
    <property type="term" value="F:zinc ion binding"/>
    <property type="evidence" value="ECO:0007669"/>
    <property type="project" value="InterPro"/>
</dbReference>
<dbReference type="HOGENOM" id="CLU_014298_0_1_0"/>
<dbReference type="eggNOG" id="COG0308">
    <property type="taxonomic scope" value="Bacteria"/>
</dbReference>
<evidence type="ECO:0000256" key="4">
    <source>
        <dbReference type="ARBA" id="ARBA00012564"/>
    </source>
</evidence>
<keyword evidence="9" id="KW-0378">Hydrolase</keyword>
<evidence type="ECO:0000313" key="16">
    <source>
        <dbReference type="EMBL" id="AIE85945.1"/>
    </source>
</evidence>
<protein>
    <recommendedName>
        <fullName evidence="5">Aminopeptidase N</fullName>
        <ecNumber evidence="4">3.4.11.2</ecNumber>
    </recommendedName>
    <alternativeName>
        <fullName evidence="12">Alanine aminopeptidase</fullName>
    </alternativeName>
    <alternativeName>
        <fullName evidence="13">Lysyl aminopeptidase</fullName>
    </alternativeName>
</protein>
<dbReference type="InterPro" id="IPR045357">
    <property type="entry name" value="Aminopeptidase_N-like_N"/>
</dbReference>
<evidence type="ECO:0000256" key="7">
    <source>
        <dbReference type="ARBA" id="ARBA00022670"/>
    </source>
</evidence>
<evidence type="ECO:0000256" key="10">
    <source>
        <dbReference type="ARBA" id="ARBA00022833"/>
    </source>
</evidence>
<dbReference type="Proteomes" id="UP000027982">
    <property type="component" value="Chromosome"/>
</dbReference>
<reference evidence="16 17" key="1">
    <citation type="journal article" date="2014" name="PLoS ONE">
        <title>The first complete genome sequence of the class fimbriimonadia in the phylum armatimonadetes.</title>
        <authorList>
            <person name="Hu Z.Y."/>
            <person name="Wang Y.Z."/>
            <person name="Im W.T."/>
            <person name="Wang S.Y."/>
            <person name="Zhao G.P."/>
            <person name="Zheng H.J."/>
            <person name="Quan Z.X."/>
        </authorList>
    </citation>
    <scope>NUCLEOTIDE SEQUENCE [LARGE SCALE GENOMIC DNA]</scope>
    <source>
        <strain evidence="16">Gsoil 348</strain>
    </source>
</reference>
<comment type="similarity">
    <text evidence="3">Belongs to the peptidase M1 family.</text>
</comment>
<dbReference type="OrthoDB" id="9814383at2"/>
<evidence type="ECO:0000256" key="3">
    <source>
        <dbReference type="ARBA" id="ARBA00010136"/>
    </source>
</evidence>
<feature type="domain" description="Peptidase M1 membrane alanine aminopeptidase" evidence="14">
    <location>
        <begin position="251"/>
        <end position="455"/>
    </location>
</feature>